<feature type="compositionally biased region" description="Polar residues" evidence="1">
    <location>
        <begin position="88"/>
        <end position="108"/>
    </location>
</feature>
<feature type="compositionally biased region" description="Polar residues" evidence="1">
    <location>
        <begin position="250"/>
        <end position="265"/>
    </location>
</feature>
<evidence type="ECO:0000256" key="1">
    <source>
        <dbReference type="SAM" id="MobiDB-lite"/>
    </source>
</evidence>
<keyword evidence="4" id="KW-1185">Reference proteome</keyword>
<accession>A0A1E1KEF7</accession>
<evidence type="ECO:0000256" key="2">
    <source>
        <dbReference type="SAM" id="Phobius"/>
    </source>
</evidence>
<feature type="region of interest" description="Disordered" evidence="1">
    <location>
        <begin position="896"/>
        <end position="930"/>
    </location>
</feature>
<feature type="region of interest" description="Disordered" evidence="1">
    <location>
        <begin position="200"/>
        <end position="219"/>
    </location>
</feature>
<feature type="compositionally biased region" description="Basic and acidic residues" evidence="1">
    <location>
        <begin position="12"/>
        <end position="23"/>
    </location>
</feature>
<comment type="caution">
    <text evidence="3">The sequence shown here is derived from an EMBL/GenBank/DDBJ whole genome shotgun (WGS) entry which is preliminary data.</text>
</comment>
<keyword evidence="2" id="KW-1133">Transmembrane helix</keyword>
<feature type="transmembrane region" description="Helical" evidence="2">
    <location>
        <begin position="1083"/>
        <end position="1107"/>
    </location>
</feature>
<feature type="transmembrane region" description="Helical" evidence="2">
    <location>
        <begin position="1042"/>
        <end position="1068"/>
    </location>
</feature>
<gene>
    <name evidence="3" type="ORF">RCO7_05872</name>
</gene>
<feature type="compositionally biased region" description="Polar residues" evidence="1">
    <location>
        <begin position="1"/>
        <end position="10"/>
    </location>
</feature>
<feature type="region of interest" description="Disordered" evidence="1">
    <location>
        <begin position="88"/>
        <end position="129"/>
    </location>
</feature>
<feature type="compositionally biased region" description="Basic and acidic residues" evidence="1">
    <location>
        <begin position="896"/>
        <end position="910"/>
    </location>
</feature>
<feature type="region of interest" description="Disordered" evidence="1">
    <location>
        <begin position="564"/>
        <end position="596"/>
    </location>
</feature>
<feature type="compositionally biased region" description="Basic and acidic residues" evidence="1">
    <location>
        <begin position="207"/>
        <end position="219"/>
    </location>
</feature>
<dbReference type="InParanoid" id="A0A1E1KEF7"/>
<sequence length="1112" mass="123098">MESRPPNSRVNCDLRDPDNPDYTQRAEIDTTKVLAKGNSVKSTNPFRKNEDVLSSEVSRVPPPEERNIMGVRKNTPVRAVFDDLGTAHSSITSRSTRSGQRLISNKNSDPAEEEDSIPLQTLAPPKRDQGYSALKDLPTSPQPVILPITQFTTGQDYLTGVDERFAVQGAGLTEPIRPNLPEQNQSILATIKNAFVSISSPSQAPWPRDRQSSENDQDLRSLENQDNDYEAEHAHDFSNYPSSAGPFRFPSSTPGGMHSSNVHTTNNGYPTSYQFYHPPASSPPIPMSTHPRKFPRLVSGSTEVSVREGSTVCNIVQHYAGSEGLEGDGSDFEQSRGARHFEARSRNTFIPRASGHGLTSSPPFHKTFQPSGLQIRKQRKGEASGTTRTPAAHPIAVRDPDSNEFFDESTSDTANSTLPSLPRISHRNPYRFNQARGIQAHADPSHCVYEDSPFQGPSQEARLPLEREVSQALRRASGYSAYSAGSVNSSVVDYSAMWNHDNNASFQPNMTGHVKGRGKEVARDPNDVGVGHIFDEEAKCFYDEHAIPADWINSRQGIRVPIDRMGSFSDSPPGTPIVGNPQQSGQQRSSPADDVNDWETVGESAFGLEYEHENGTGLIGGGVHRTGSSIANTSDEGTASIHFEDLDEFGLTERIAQHPANIEYSGDYRQRDLKSTKMPILMPVFNGHKVNGYMADSNRIRPSPGPAFFRPEPLTEAHRNPFNSTPPDVMPPARVAKPKGNLRSHLAPTNPRAVSSSQHNTQRDRSGTYRKPIFKGQSLRQASAWTDSYRQTGPSVSTQIHPFANNDNERPSSWDHVMIFAKGGHVPGYREDGTRICDPFSPEDEVDVRELLDQEQNADNLTHLFGQNGAMYPGRDFPSSSRQAPGAFYQGLRAVSDQKRPIHPGQHDGAVKSARRQSIAKPDGKTSLRPLSLLNGRLPSTPLRNVSNQSDMLDSGDFVYRSPLAPPKRSTWQMLYSNSRLLELQRRAGADGVYNSQSGMSDSIEGLSRRHLHEAPRLLAKPRKVKNDSRAKKWKVKFSKTVLVICCFFPPLLILFALGKMDGLILWWSGGRFQRFGKAQKKWAGIVLCTEIFIITVLLVTFLAWFFGKRRA</sequence>
<evidence type="ECO:0000313" key="3">
    <source>
        <dbReference type="EMBL" id="CZS95124.1"/>
    </source>
</evidence>
<feature type="region of interest" description="Disordered" evidence="1">
    <location>
        <begin position="235"/>
        <end position="265"/>
    </location>
</feature>
<dbReference type="AlphaFoldDB" id="A0A1E1KEF7"/>
<keyword evidence="2" id="KW-0812">Transmembrane</keyword>
<dbReference type="EMBL" id="FJUW01000010">
    <property type="protein sequence ID" value="CZS95124.1"/>
    <property type="molecule type" value="Genomic_DNA"/>
</dbReference>
<reference evidence="4" key="1">
    <citation type="submission" date="2016-03" db="EMBL/GenBank/DDBJ databases">
        <authorList>
            <person name="Ploux O."/>
        </authorList>
    </citation>
    <scope>NUCLEOTIDE SEQUENCE [LARGE SCALE GENOMIC DNA]</scope>
    <source>
        <strain evidence="4">UK7</strain>
    </source>
</reference>
<feature type="region of interest" description="Disordered" evidence="1">
    <location>
        <begin position="745"/>
        <end position="768"/>
    </location>
</feature>
<name>A0A1E1KEF7_9HELO</name>
<dbReference type="Proteomes" id="UP000178129">
    <property type="component" value="Unassembled WGS sequence"/>
</dbReference>
<organism evidence="3 4">
    <name type="scientific">Rhynchosporium graminicola</name>
    <dbReference type="NCBI Taxonomy" id="2792576"/>
    <lineage>
        <taxon>Eukaryota</taxon>
        <taxon>Fungi</taxon>
        <taxon>Dikarya</taxon>
        <taxon>Ascomycota</taxon>
        <taxon>Pezizomycotina</taxon>
        <taxon>Leotiomycetes</taxon>
        <taxon>Helotiales</taxon>
        <taxon>Ploettnerulaceae</taxon>
        <taxon>Rhynchosporium</taxon>
    </lineage>
</organism>
<feature type="compositionally biased region" description="Polar residues" evidence="1">
    <location>
        <begin position="580"/>
        <end position="590"/>
    </location>
</feature>
<feature type="compositionally biased region" description="Polar residues" evidence="1">
    <location>
        <begin position="357"/>
        <end position="372"/>
    </location>
</feature>
<evidence type="ECO:0000313" key="4">
    <source>
        <dbReference type="Proteomes" id="UP000178129"/>
    </source>
</evidence>
<feature type="region of interest" description="Disordered" evidence="1">
    <location>
        <begin position="1"/>
        <end position="23"/>
    </location>
</feature>
<protein>
    <submittedName>
        <fullName evidence="3">Uncharacterized protein</fullName>
    </submittedName>
</protein>
<feature type="region of interest" description="Disordered" evidence="1">
    <location>
        <begin position="354"/>
        <end position="425"/>
    </location>
</feature>
<keyword evidence="2" id="KW-0472">Membrane</keyword>
<proteinExistence type="predicted"/>